<accession>A0ABD1NG00</accession>
<sequence>MKAKFESPVKGKELRRVVMILERFTALTLNYEAITVFQDTENVPMSIIYHSQPAAITEVNPTINKSNGLLRKRFYRARAHDCLGSASIEHEHTSIH</sequence>
<dbReference type="Proteomes" id="UP001603857">
    <property type="component" value="Unassembled WGS sequence"/>
</dbReference>
<dbReference type="EMBL" id="JBGMDY010000001">
    <property type="protein sequence ID" value="KAL2346876.1"/>
    <property type="molecule type" value="Genomic_DNA"/>
</dbReference>
<reference evidence="1 2" key="1">
    <citation type="submission" date="2024-08" db="EMBL/GenBank/DDBJ databases">
        <title>Insights into the chromosomal genome structure of Flemingia macrophylla.</title>
        <authorList>
            <person name="Ding Y."/>
            <person name="Zhao Y."/>
            <person name="Bi W."/>
            <person name="Wu M."/>
            <person name="Zhao G."/>
            <person name="Gong Y."/>
            <person name="Li W."/>
            <person name="Zhang P."/>
        </authorList>
    </citation>
    <scope>NUCLEOTIDE SEQUENCE [LARGE SCALE GENOMIC DNA]</scope>
    <source>
        <strain evidence="1">DYQJB</strain>
        <tissue evidence="1">Leaf</tissue>
    </source>
</reference>
<proteinExistence type="predicted"/>
<protein>
    <submittedName>
        <fullName evidence="1">Uncharacterized protein</fullName>
    </submittedName>
</protein>
<gene>
    <name evidence="1" type="ORF">Fmac_000876</name>
</gene>
<name>A0ABD1NG00_9FABA</name>
<organism evidence="1 2">
    <name type="scientific">Flemingia macrophylla</name>
    <dbReference type="NCBI Taxonomy" id="520843"/>
    <lineage>
        <taxon>Eukaryota</taxon>
        <taxon>Viridiplantae</taxon>
        <taxon>Streptophyta</taxon>
        <taxon>Embryophyta</taxon>
        <taxon>Tracheophyta</taxon>
        <taxon>Spermatophyta</taxon>
        <taxon>Magnoliopsida</taxon>
        <taxon>eudicotyledons</taxon>
        <taxon>Gunneridae</taxon>
        <taxon>Pentapetalae</taxon>
        <taxon>rosids</taxon>
        <taxon>fabids</taxon>
        <taxon>Fabales</taxon>
        <taxon>Fabaceae</taxon>
        <taxon>Papilionoideae</taxon>
        <taxon>50 kb inversion clade</taxon>
        <taxon>NPAAA clade</taxon>
        <taxon>indigoferoid/millettioid clade</taxon>
        <taxon>Phaseoleae</taxon>
        <taxon>Flemingia</taxon>
    </lineage>
</organism>
<evidence type="ECO:0000313" key="1">
    <source>
        <dbReference type="EMBL" id="KAL2346876.1"/>
    </source>
</evidence>
<dbReference type="AlphaFoldDB" id="A0ABD1NG00"/>
<comment type="caution">
    <text evidence="1">The sequence shown here is derived from an EMBL/GenBank/DDBJ whole genome shotgun (WGS) entry which is preliminary data.</text>
</comment>
<keyword evidence="2" id="KW-1185">Reference proteome</keyword>
<evidence type="ECO:0000313" key="2">
    <source>
        <dbReference type="Proteomes" id="UP001603857"/>
    </source>
</evidence>